<sequence>MAKVGRKPIHLEQRGGKGNRQRIWEAIRTKREGLTCYDLARKSSVDDETVRSYLQSLLNGGYLAYEDGSPAGSPSDYTTKTLKLIQDCGSEAPALCRDGRPNTQGMGNEAMWRTLRIIGECSAQELAAYASASTPVAVETAKRYLKWLNRAGYVLAVRKPGSRAYRYKLAPGRYTGPRPPMIQRTRQVYDPNLAKVVWAEAPEDQL</sequence>
<dbReference type="OrthoDB" id="8080957at2"/>
<evidence type="ECO:0000313" key="2">
    <source>
        <dbReference type="Proteomes" id="UP000265745"/>
    </source>
</evidence>
<keyword evidence="2" id="KW-1185">Reference proteome</keyword>
<dbReference type="RefSeq" id="WP_119700904.1">
    <property type="nucleotide sequence ID" value="NZ_QJSA01000004.1"/>
</dbReference>
<gene>
    <name evidence="1" type="ORF">C2846_05450</name>
</gene>
<protein>
    <recommendedName>
        <fullName evidence="3">DNA-binding protein</fullName>
    </recommendedName>
</protein>
<evidence type="ECO:0000313" key="1">
    <source>
        <dbReference type="EMBL" id="RHW21908.1"/>
    </source>
</evidence>
<dbReference type="SUPFAM" id="SSF46785">
    <property type="entry name" value="Winged helix' DNA-binding domain"/>
    <property type="match status" value="2"/>
</dbReference>
<reference evidence="1 2" key="1">
    <citation type="submission" date="2018-06" db="EMBL/GenBank/DDBJ databases">
        <title>Pseudomonas jilinensis sp. nov., isolated from the production water of Jilin Oilfield in China.</title>
        <authorList>
            <person name="Wang J."/>
        </authorList>
    </citation>
    <scope>NUCLEOTIDE SEQUENCE [LARGE SCALE GENOMIC DNA]</scope>
    <source>
        <strain evidence="1 2">JS15-10A1</strain>
    </source>
</reference>
<proteinExistence type="predicted"/>
<name>A0A396RZ53_9PSED</name>
<dbReference type="EMBL" id="QJSA01000004">
    <property type="protein sequence ID" value="RHW21908.1"/>
    <property type="molecule type" value="Genomic_DNA"/>
</dbReference>
<organism evidence="1 2">
    <name type="scientific">Pseudomonas jilinensis</name>
    <dbReference type="NCBI Taxonomy" id="2078689"/>
    <lineage>
        <taxon>Bacteria</taxon>
        <taxon>Pseudomonadati</taxon>
        <taxon>Pseudomonadota</taxon>
        <taxon>Gammaproteobacteria</taxon>
        <taxon>Pseudomonadales</taxon>
        <taxon>Pseudomonadaceae</taxon>
        <taxon>Pseudomonas</taxon>
    </lineage>
</organism>
<dbReference type="InterPro" id="IPR036390">
    <property type="entry name" value="WH_DNA-bd_sf"/>
</dbReference>
<dbReference type="AlphaFoldDB" id="A0A396RZ53"/>
<dbReference type="Proteomes" id="UP000265745">
    <property type="component" value="Unassembled WGS sequence"/>
</dbReference>
<accession>A0A396RZ53</accession>
<evidence type="ECO:0008006" key="3">
    <source>
        <dbReference type="Google" id="ProtNLM"/>
    </source>
</evidence>
<comment type="caution">
    <text evidence="1">The sequence shown here is derived from an EMBL/GenBank/DDBJ whole genome shotgun (WGS) entry which is preliminary data.</text>
</comment>